<protein>
    <recommendedName>
        <fullName evidence="2">Acyltransferase 3 domain-containing protein</fullName>
    </recommendedName>
</protein>
<reference evidence="3 4" key="1">
    <citation type="submission" date="2021-02" db="EMBL/GenBank/DDBJ databases">
        <authorList>
            <person name="Vanwijnsberghe S."/>
        </authorList>
    </citation>
    <scope>NUCLEOTIDE SEQUENCE [LARGE SCALE GENOMIC DNA]</scope>
    <source>
        <strain evidence="3 4">R-69776</strain>
    </source>
</reference>
<dbReference type="InterPro" id="IPR050879">
    <property type="entry name" value="Acyltransferase_3"/>
</dbReference>
<gene>
    <name evidence="3" type="ORF">R69776_00710</name>
</gene>
<dbReference type="RefSeq" id="WP_200657767.1">
    <property type="nucleotide sequence ID" value="NZ_CAJNBH010000002.1"/>
</dbReference>
<keyword evidence="4" id="KW-1185">Reference proteome</keyword>
<feature type="transmembrane region" description="Helical" evidence="1">
    <location>
        <begin position="240"/>
        <end position="257"/>
    </location>
</feature>
<feature type="transmembrane region" description="Helical" evidence="1">
    <location>
        <begin position="218"/>
        <end position="233"/>
    </location>
</feature>
<feature type="transmembrane region" description="Helical" evidence="1">
    <location>
        <begin position="308"/>
        <end position="328"/>
    </location>
</feature>
<accession>A0ABN7KNH7</accession>
<organism evidence="3 4">
    <name type="scientific">Paraburkholderia nemoris</name>
    <dbReference type="NCBI Taxonomy" id="2793076"/>
    <lineage>
        <taxon>Bacteria</taxon>
        <taxon>Pseudomonadati</taxon>
        <taxon>Pseudomonadota</taxon>
        <taxon>Betaproteobacteria</taxon>
        <taxon>Burkholderiales</taxon>
        <taxon>Burkholderiaceae</taxon>
        <taxon>Paraburkholderia</taxon>
    </lineage>
</organism>
<keyword evidence="1" id="KW-0812">Transmembrane</keyword>
<evidence type="ECO:0000259" key="2">
    <source>
        <dbReference type="Pfam" id="PF01757"/>
    </source>
</evidence>
<dbReference type="PANTHER" id="PTHR23028:SF53">
    <property type="entry name" value="ACYL_TRANSF_3 DOMAIN-CONTAINING PROTEIN"/>
    <property type="match status" value="1"/>
</dbReference>
<comment type="caution">
    <text evidence="3">The sequence shown here is derived from an EMBL/GenBank/DDBJ whole genome shotgun (WGS) entry which is preliminary data.</text>
</comment>
<evidence type="ECO:0000313" key="4">
    <source>
        <dbReference type="Proteomes" id="UP000673821"/>
    </source>
</evidence>
<keyword evidence="1" id="KW-0472">Membrane</keyword>
<dbReference type="PANTHER" id="PTHR23028">
    <property type="entry name" value="ACETYLTRANSFERASE"/>
    <property type="match status" value="1"/>
</dbReference>
<keyword evidence="1" id="KW-1133">Transmembrane helix</keyword>
<name>A0ABN7KNH7_9BURK</name>
<feature type="transmembrane region" description="Helical" evidence="1">
    <location>
        <begin position="136"/>
        <end position="154"/>
    </location>
</feature>
<sequence length="349" mass="39350">MPTAKRLFCLDFVRAASVLLIIVYHFRSQLLYQYPNTHVAGNIGFLGVGFGDLGVTLFIILSGAALMASNPNRPQISDYLKKRFLAIFPAYWVAFIAATIFCLVLNGHLNDSGEYWKFLISLVGMDGFLLYRIPNYYAVGEWFVGFIIILYFIFPILRTIMLKSALALPIAIAIIFFFAHRIYGQYFDLPETRNPIMRIPDLMFGMFFIQYAIYNKKYLLLLSIAAIVALKYWNPAVSPLIYLFIVGVPVFCLASAIAESVPFPAWTVRLVAFLSKYSFLAFLVHHQLIYAFLGRIDGSKFSVLEADSLCILIVLLSFGSAFLLHPLVDKLTGGLKKLIYSSTARVTTN</sequence>
<evidence type="ECO:0000256" key="1">
    <source>
        <dbReference type="SAM" id="Phobius"/>
    </source>
</evidence>
<dbReference type="EMBL" id="CAJNBH010000002">
    <property type="protein sequence ID" value="CAE6702682.1"/>
    <property type="molecule type" value="Genomic_DNA"/>
</dbReference>
<feature type="transmembrane region" description="Helical" evidence="1">
    <location>
        <begin position="7"/>
        <end position="26"/>
    </location>
</feature>
<dbReference type="Proteomes" id="UP000673821">
    <property type="component" value="Unassembled WGS sequence"/>
</dbReference>
<feature type="transmembrane region" description="Helical" evidence="1">
    <location>
        <begin position="160"/>
        <end position="183"/>
    </location>
</feature>
<feature type="transmembrane region" description="Helical" evidence="1">
    <location>
        <begin position="277"/>
        <end position="296"/>
    </location>
</feature>
<feature type="domain" description="Acyltransferase 3" evidence="2">
    <location>
        <begin position="9"/>
        <end position="318"/>
    </location>
</feature>
<evidence type="ECO:0000313" key="3">
    <source>
        <dbReference type="EMBL" id="CAE6702682.1"/>
    </source>
</evidence>
<feature type="transmembrane region" description="Helical" evidence="1">
    <location>
        <begin position="89"/>
        <end position="109"/>
    </location>
</feature>
<dbReference type="Pfam" id="PF01757">
    <property type="entry name" value="Acyl_transf_3"/>
    <property type="match status" value="1"/>
</dbReference>
<proteinExistence type="predicted"/>
<feature type="transmembrane region" description="Helical" evidence="1">
    <location>
        <begin position="46"/>
        <end position="68"/>
    </location>
</feature>
<dbReference type="InterPro" id="IPR002656">
    <property type="entry name" value="Acyl_transf_3_dom"/>
</dbReference>